<dbReference type="PANTHER" id="PTHR42711:SF5">
    <property type="entry name" value="ABC TRANSPORTER ATP-BINDING PROTEIN NATA"/>
    <property type="match status" value="1"/>
</dbReference>
<dbReference type="InterPro" id="IPR017871">
    <property type="entry name" value="ABC_transporter-like_CS"/>
</dbReference>
<accession>A0ABW5A1Y1</accession>
<dbReference type="InterPro" id="IPR050763">
    <property type="entry name" value="ABC_transporter_ATP-binding"/>
</dbReference>
<keyword evidence="7" id="KW-1185">Reference proteome</keyword>
<evidence type="ECO:0000313" key="7">
    <source>
        <dbReference type="Proteomes" id="UP001597343"/>
    </source>
</evidence>
<reference evidence="7" key="1">
    <citation type="journal article" date="2019" name="Int. J. Syst. Evol. Microbiol.">
        <title>The Global Catalogue of Microorganisms (GCM) 10K type strain sequencing project: providing services to taxonomists for standard genome sequencing and annotation.</title>
        <authorList>
            <consortium name="The Broad Institute Genomics Platform"/>
            <consortium name="The Broad Institute Genome Sequencing Center for Infectious Disease"/>
            <person name="Wu L."/>
            <person name="Ma J."/>
        </authorList>
    </citation>
    <scope>NUCLEOTIDE SEQUENCE [LARGE SCALE GENOMIC DNA]</scope>
    <source>
        <strain evidence="7">CGMCC 1.13574</strain>
    </source>
</reference>
<dbReference type="InterPro" id="IPR027417">
    <property type="entry name" value="P-loop_NTPase"/>
</dbReference>
<evidence type="ECO:0000313" key="6">
    <source>
        <dbReference type="EMBL" id="MFD2172227.1"/>
    </source>
</evidence>
<keyword evidence="4 6" id="KW-0067">ATP-binding</keyword>
<dbReference type="RefSeq" id="WP_386049616.1">
    <property type="nucleotide sequence ID" value="NZ_JBHUIO010000019.1"/>
</dbReference>
<dbReference type="SUPFAM" id="SSF52540">
    <property type="entry name" value="P-loop containing nucleoside triphosphate hydrolases"/>
    <property type="match status" value="1"/>
</dbReference>
<comment type="caution">
    <text evidence="6">The sequence shown here is derived from an EMBL/GenBank/DDBJ whole genome shotgun (WGS) entry which is preliminary data.</text>
</comment>
<dbReference type="InterPro" id="IPR003439">
    <property type="entry name" value="ABC_transporter-like_ATP-bd"/>
</dbReference>
<dbReference type="Gene3D" id="3.40.50.300">
    <property type="entry name" value="P-loop containing nucleotide triphosphate hydrolases"/>
    <property type="match status" value="1"/>
</dbReference>
<dbReference type="Pfam" id="PF00005">
    <property type="entry name" value="ABC_tran"/>
    <property type="match status" value="1"/>
</dbReference>
<dbReference type="InterPro" id="IPR003593">
    <property type="entry name" value="AAA+_ATPase"/>
</dbReference>
<sequence length="245" mass="27698">MIVLQDVHYSYRARKRWFRREETVTPVLHGVNLQIEAGEMFGLVGPNGSGKTTLTKLIIGVYPPDRGEVLYQNSRPNLSNGNWSEKIGLVSGAATRLFATVDLHEHIVLYKNLYRTFDSVWFERQLEEFQIQDKLHKRPTMISFGERTKFELALTLACCPEVLILDEPTVGLDPMAISLVRNAIKAYLKAKGGCGILTSHNLKDITEICERGGFLQQGIVSDFFTSQNVNSELLEDRFREVYGSG</sequence>
<keyword evidence="2" id="KW-0813">Transport</keyword>
<gene>
    <name evidence="6" type="ORF">ACFSOY_19965</name>
</gene>
<organism evidence="6 7">
    <name type="scientific">Tumebacillus lipolyticus</name>
    <dbReference type="NCBI Taxonomy" id="1280370"/>
    <lineage>
        <taxon>Bacteria</taxon>
        <taxon>Bacillati</taxon>
        <taxon>Bacillota</taxon>
        <taxon>Bacilli</taxon>
        <taxon>Bacillales</taxon>
        <taxon>Alicyclobacillaceae</taxon>
        <taxon>Tumebacillus</taxon>
    </lineage>
</organism>
<dbReference type="PROSITE" id="PS50893">
    <property type="entry name" value="ABC_TRANSPORTER_2"/>
    <property type="match status" value="1"/>
</dbReference>
<keyword evidence="3" id="KW-0547">Nucleotide-binding</keyword>
<comment type="similarity">
    <text evidence="1">Belongs to the ABC transporter superfamily.</text>
</comment>
<evidence type="ECO:0000256" key="1">
    <source>
        <dbReference type="ARBA" id="ARBA00005417"/>
    </source>
</evidence>
<dbReference type="GO" id="GO:0005524">
    <property type="term" value="F:ATP binding"/>
    <property type="evidence" value="ECO:0007669"/>
    <property type="project" value="UniProtKB-KW"/>
</dbReference>
<dbReference type="PANTHER" id="PTHR42711">
    <property type="entry name" value="ABC TRANSPORTER ATP-BINDING PROTEIN"/>
    <property type="match status" value="1"/>
</dbReference>
<protein>
    <submittedName>
        <fullName evidence="6">ATP-binding cassette domain-containing protein</fullName>
    </submittedName>
</protein>
<feature type="domain" description="ABC transporter" evidence="5">
    <location>
        <begin position="2"/>
        <end position="242"/>
    </location>
</feature>
<evidence type="ECO:0000256" key="3">
    <source>
        <dbReference type="ARBA" id="ARBA00022741"/>
    </source>
</evidence>
<dbReference type="EMBL" id="JBHUIO010000019">
    <property type="protein sequence ID" value="MFD2172227.1"/>
    <property type="molecule type" value="Genomic_DNA"/>
</dbReference>
<evidence type="ECO:0000256" key="2">
    <source>
        <dbReference type="ARBA" id="ARBA00022448"/>
    </source>
</evidence>
<dbReference type="Proteomes" id="UP001597343">
    <property type="component" value="Unassembled WGS sequence"/>
</dbReference>
<evidence type="ECO:0000256" key="4">
    <source>
        <dbReference type="ARBA" id="ARBA00022840"/>
    </source>
</evidence>
<name>A0ABW5A1Y1_9BACL</name>
<dbReference type="PROSITE" id="PS00211">
    <property type="entry name" value="ABC_TRANSPORTER_1"/>
    <property type="match status" value="1"/>
</dbReference>
<evidence type="ECO:0000259" key="5">
    <source>
        <dbReference type="PROSITE" id="PS50893"/>
    </source>
</evidence>
<proteinExistence type="inferred from homology"/>
<dbReference type="SMART" id="SM00382">
    <property type="entry name" value="AAA"/>
    <property type="match status" value="1"/>
</dbReference>